<organism evidence="8 9">
    <name type="scientific">Dioszegia hungarica</name>
    <dbReference type="NCBI Taxonomy" id="4972"/>
    <lineage>
        <taxon>Eukaryota</taxon>
        <taxon>Fungi</taxon>
        <taxon>Dikarya</taxon>
        <taxon>Basidiomycota</taxon>
        <taxon>Agaricomycotina</taxon>
        <taxon>Tremellomycetes</taxon>
        <taxon>Tremellales</taxon>
        <taxon>Bulleribasidiaceae</taxon>
        <taxon>Dioszegia</taxon>
    </lineage>
</organism>
<feature type="domain" description="MMS19 C-terminal" evidence="6">
    <location>
        <begin position="536"/>
        <end position="989"/>
    </location>
</feature>
<sequence length="1034" mass="113455">MDVPRIVKTQITIGELDPPADLISGVNDGKVQLLEVVKALGEYLTSVEDGVRLKGLTFLSNLLKSTTPSKFNRPATVTLTRFFTSGVDDFDSLPPSLSALLVLSKLPTFDDDAAVEVYRAICENVNMKAYTQVVRNQVYQLFDSFLASHRNALKSMGADFLNSYTKMVDGEKDPRNLMLLFAMDRVILLEFDISQLVEDFFDITFCYFPISFRPPPNDPYGITADDLKASLRLCMSATPLFAKMALPLFLEKFATAVGPAMKDLMLTMAACFPTYGAAAVSERGTELWEAIKTEILYQSDAGIEAASLSALESLMRAMYPTPRDSPTGLAQDIIKECLKLLEDPEKSQSLAATKALVAMFKSTASVGPFVVSQTLPHLFRQFNHPTNPSHRAPILWSLTSLLIAASKVYAPPGSPRQYSHERPFEQYREALMDTLREGLRTNGLKEPAARGCVALSEIPGLWSRTEVEEVVRGMGDIVLNERNADVRKAVLKSLTTLAQNFPASIESTTLPLLFHALPDSSPPMADASGRDKYRSVLSSVAELCFLPALFEILVIRTLNKLDVIASLSPEGEQRECEVAYSFDILNTLHGVIVKKLEAKHADVVKHFDTVIPRLTGLAVEASKGRVGGGVPVWRDKRLLGLLGKVVDRLVWELPAERQAKYLISLHGAFDRGEMGGIVAGSVQWTAGSPLRTGAPPSEQNLIVLYSSAIQALKPDTALPFAPADLLAKLINWTIHLGTAAFQQHYALELITAFVNKRYTFPGMEEALTSMMERVWVGDVQDLEKEEGVRRRALAVFLHITRGLALVRHSLAYTSVERVVDVLKLASYDPVIVGEAARGLGVIAKGKGEDKSSHLTAKLLWAQKMWNFALPKLMEGDADAKGRERLVYLSAFASLLPLVPASLLASDLSNILPLMIRTLSLPSAAERAHAITSLESLLETSNASLAVDSLVHRYAETIVEGLLKSVGEVPEMGSSAVVRGNALRCLAAVPDAIRHEALSSLKPVVLRDLGRALDDPVRSVRWEAVECRARWYKYK</sequence>
<dbReference type="GO" id="GO:0097361">
    <property type="term" value="C:cytosolic [4Fe-4S] assembly targeting complex"/>
    <property type="evidence" value="ECO:0007669"/>
    <property type="project" value="UniProtKB-UniRule"/>
</dbReference>
<name>A0AA38H2X3_9TREE</name>
<keyword evidence="5" id="KW-0234">DNA repair</keyword>
<dbReference type="InterPro" id="IPR016024">
    <property type="entry name" value="ARM-type_fold"/>
</dbReference>
<dbReference type="InterPro" id="IPR024687">
    <property type="entry name" value="MMS19_C"/>
</dbReference>
<dbReference type="GO" id="GO:0016226">
    <property type="term" value="P:iron-sulfur cluster assembly"/>
    <property type="evidence" value="ECO:0007669"/>
    <property type="project" value="UniProtKB-UniRule"/>
</dbReference>
<dbReference type="Proteomes" id="UP001164286">
    <property type="component" value="Unassembled WGS sequence"/>
</dbReference>
<dbReference type="RefSeq" id="XP_052942722.1">
    <property type="nucleotide sequence ID" value="XM_053091052.1"/>
</dbReference>
<comment type="function">
    <text evidence="5">Key component of the cytosolic iron-sulfur protein assembly (CIA) complex, a multiprotein complex that mediates the incorporation of iron-sulfur cluster into apoproteins specifically involved in DNA metabolism and genomic integrity. In the CIA complex, MMS19 acts as an adapter between early-acting CIA components and a subset of cellular target iron-sulfur proteins.</text>
</comment>
<evidence type="ECO:0000259" key="7">
    <source>
        <dbReference type="Pfam" id="PF14500"/>
    </source>
</evidence>
<comment type="caution">
    <text evidence="8">The sequence shown here is derived from an EMBL/GenBank/DDBJ whole genome shotgun (WGS) entry which is preliminary data.</text>
</comment>
<dbReference type="InterPro" id="IPR011989">
    <property type="entry name" value="ARM-like"/>
</dbReference>
<keyword evidence="4 5" id="KW-0539">Nucleus</keyword>
<dbReference type="PANTHER" id="PTHR12891:SF0">
    <property type="entry name" value="MMS19 NUCLEOTIDE EXCISION REPAIR PROTEIN HOMOLOG"/>
    <property type="match status" value="1"/>
</dbReference>
<dbReference type="GO" id="GO:0051604">
    <property type="term" value="P:protein maturation"/>
    <property type="evidence" value="ECO:0007669"/>
    <property type="project" value="UniProtKB-UniRule"/>
</dbReference>
<evidence type="ECO:0000313" key="9">
    <source>
        <dbReference type="Proteomes" id="UP001164286"/>
    </source>
</evidence>
<dbReference type="GeneID" id="77730257"/>
<dbReference type="InterPro" id="IPR029240">
    <property type="entry name" value="MMS19_N"/>
</dbReference>
<reference evidence="8" key="1">
    <citation type="journal article" date="2022" name="G3 (Bethesda)">
        <title>High quality genome of the basidiomycete yeast Dioszegia hungarica PDD-24b-2 isolated from cloud water.</title>
        <authorList>
            <person name="Jarrige D."/>
            <person name="Haridas S."/>
            <person name="Bleykasten-Grosshans C."/>
            <person name="Joly M."/>
            <person name="Nadalig T."/>
            <person name="Sancelme M."/>
            <person name="Vuilleumier S."/>
            <person name="Grigoriev I.V."/>
            <person name="Amato P."/>
            <person name="Bringel F."/>
        </authorList>
    </citation>
    <scope>NUCLEOTIDE SEQUENCE</scope>
    <source>
        <strain evidence="8">PDD-24b-2</strain>
    </source>
</reference>
<dbReference type="GO" id="GO:0005634">
    <property type="term" value="C:nucleus"/>
    <property type="evidence" value="ECO:0007669"/>
    <property type="project" value="UniProtKB-SubCell"/>
</dbReference>
<evidence type="ECO:0000256" key="4">
    <source>
        <dbReference type="ARBA" id="ARBA00023242"/>
    </source>
</evidence>
<proteinExistence type="inferred from homology"/>
<dbReference type="PANTHER" id="PTHR12891">
    <property type="entry name" value="DNA REPAIR/TRANSCRIPTION PROTEIN MET18/MMS19"/>
    <property type="match status" value="1"/>
</dbReference>
<dbReference type="SUPFAM" id="SSF48371">
    <property type="entry name" value="ARM repeat"/>
    <property type="match status" value="1"/>
</dbReference>
<evidence type="ECO:0000256" key="1">
    <source>
        <dbReference type="ARBA" id="ARBA00004123"/>
    </source>
</evidence>
<evidence type="ECO:0000259" key="6">
    <source>
        <dbReference type="Pfam" id="PF12460"/>
    </source>
</evidence>
<feature type="domain" description="MMS19 N-terminal" evidence="7">
    <location>
        <begin position="37"/>
        <end position="296"/>
    </location>
</feature>
<keyword evidence="9" id="KW-1185">Reference proteome</keyword>
<dbReference type="Pfam" id="PF12460">
    <property type="entry name" value="MMS19_C"/>
    <property type="match status" value="1"/>
</dbReference>
<dbReference type="Gene3D" id="1.25.10.10">
    <property type="entry name" value="Leucine-rich Repeat Variant"/>
    <property type="match status" value="2"/>
</dbReference>
<evidence type="ECO:0000256" key="3">
    <source>
        <dbReference type="ARBA" id="ARBA00022737"/>
    </source>
</evidence>
<gene>
    <name evidence="8" type="ORF">MKK02DRAFT_40320</name>
</gene>
<dbReference type="InterPro" id="IPR039920">
    <property type="entry name" value="MMS19"/>
</dbReference>
<dbReference type="EMBL" id="JAKWFO010000013">
    <property type="protein sequence ID" value="KAI9632945.1"/>
    <property type="molecule type" value="Genomic_DNA"/>
</dbReference>
<evidence type="ECO:0000256" key="2">
    <source>
        <dbReference type="ARBA" id="ARBA00009340"/>
    </source>
</evidence>
<dbReference type="GO" id="GO:0006281">
    <property type="term" value="P:DNA repair"/>
    <property type="evidence" value="ECO:0007669"/>
    <property type="project" value="UniProtKB-UniRule"/>
</dbReference>
<accession>A0AA38H2X3</accession>
<dbReference type="Pfam" id="PF14500">
    <property type="entry name" value="MMS19_N"/>
    <property type="match status" value="1"/>
</dbReference>
<evidence type="ECO:0000256" key="5">
    <source>
        <dbReference type="RuleBase" id="RU367072"/>
    </source>
</evidence>
<evidence type="ECO:0000313" key="8">
    <source>
        <dbReference type="EMBL" id="KAI9632945.1"/>
    </source>
</evidence>
<keyword evidence="3" id="KW-0677">Repeat</keyword>
<comment type="subcellular location">
    <subcellularLocation>
        <location evidence="1 5">Nucleus</location>
    </subcellularLocation>
</comment>
<keyword evidence="5" id="KW-0227">DNA damage</keyword>
<protein>
    <recommendedName>
        <fullName evidence="5">MMS19 nucleotide excision repair protein</fullName>
    </recommendedName>
</protein>
<dbReference type="AlphaFoldDB" id="A0AA38H2X3"/>
<comment type="similarity">
    <text evidence="2 5">Belongs to the MET18/MMS19 family.</text>
</comment>